<dbReference type="AlphaFoldDB" id="A0AAE1F7H4"/>
<feature type="compositionally biased region" description="Basic and acidic residues" evidence="1">
    <location>
        <begin position="100"/>
        <end position="109"/>
    </location>
</feature>
<dbReference type="Proteomes" id="UP001286313">
    <property type="component" value="Unassembled WGS sequence"/>
</dbReference>
<name>A0AAE1F7H4_PETCI</name>
<evidence type="ECO:0000256" key="1">
    <source>
        <dbReference type="SAM" id="MobiDB-lite"/>
    </source>
</evidence>
<feature type="region of interest" description="Disordered" evidence="1">
    <location>
        <begin position="79"/>
        <end position="109"/>
    </location>
</feature>
<comment type="caution">
    <text evidence="2">The sequence shown here is derived from an EMBL/GenBank/DDBJ whole genome shotgun (WGS) entry which is preliminary data.</text>
</comment>
<evidence type="ECO:0000313" key="2">
    <source>
        <dbReference type="EMBL" id="KAK3869039.1"/>
    </source>
</evidence>
<evidence type="ECO:0000313" key="3">
    <source>
        <dbReference type="Proteomes" id="UP001286313"/>
    </source>
</evidence>
<keyword evidence="3" id="KW-1185">Reference proteome</keyword>
<organism evidence="2 3">
    <name type="scientific">Petrolisthes cinctipes</name>
    <name type="common">Flat porcelain crab</name>
    <dbReference type="NCBI Taxonomy" id="88211"/>
    <lineage>
        <taxon>Eukaryota</taxon>
        <taxon>Metazoa</taxon>
        <taxon>Ecdysozoa</taxon>
        <taxon>Arthropoda</taxon>
        <taxon>Crustacea</taxon>
        <taxon>Multicrustacea</taxon>
        <taxon>Malacostraca</taxon>
        <taxon>Eumalacostraca</taxon>
        <taxon>Eucarida</taxon>
        <taxon>Decapoda</taxon>
        <taxon>Pleocyemata</taxon>
        <taxon>Anomura</taxon>
        <taxon>Galatheoidea</taxon>
        <taxon>Porcellanidae</taxon>
        <taxon>Petrolisthes</taxon>
    </lineage>
</organism>
<dbReference type="EMBL" id="JAWQEG010002902">
    <property type="protein sequence ID" value="KAK3869039.1"/>
    <property type="molecule type" value="Genomic_DNA"/>
</dbReference>
<proteinExistence type="predicted"/>
<accession>A0AAE1F7H4</accession>
<reference evidence="2" key="1">
    <citation type="submission" date="2023-10" db="EMBL/GenBank/DDBJ databases">
        <title>Genome assemblies of two species of porcelain crab, Petrolisthes cinctipes and Petrolisthes manimaculis (Anomura: Porcellanidae).</title>
        <authorList>
            <person name="Angst P."/>
        </authorList>
    </citation>
    <scope>NUCLEOTIDE SEQUENCE</scope>
    <source>
        <strain evidence="2">PB745_01</strain>
        <tissue evidence="2">Gill</tissue>
    </source>
</reference>
<sequence>MDERGCGRTEVMAVSVAVAGRRSWDVKGEVEEACMDVGSGDKSGKKSQHLKVNNKLSGPRGNDGAHGVYKFSSTLKLTRHKRQYRRLTRERPRPGSVKVVTKERSQRNV</sequence>
<gene>
    <name evidence="2" type="ORF">Pcinc_025623</name>
</gene>
<protein>
    <submittedName>
        <fullName evidence="2">Uncharacterized protein</fullName>
    </submittedName>
</protein>